<reference evidence="6 8" key="1">
    <citation type="submission" date="2016-10" db="EMBL/GenBank/DDBJ databases">
        <authorList>
            <person name="de Groot N.N."/>
        </authorList>
    </citation>
    <scope>NUCLEOTIDE SEQUENCE [LARGE SCALE GENOMIC DNA]</scope>
    <source>
        <strain evidence="6 8">DSM 43794</strain>
    </source>
</reference>
<evidence type="ECO:0000256" key="2">
    <source>
        <dbReference type="ARBA" id="ARBA00023125"/>
    </source>
</evidence>
<keyword evidence="8" id="KW-1185">Reference proteome</keyword>
<dbReference type="EMBL" id="FNKK01000001">
    <property type="protein sequence ID" value="SDQ03385.1"/>
    <property type="molecule type" value="Genomic_DNA"/>
</dbReference>
<dbReference type="InterPro" id="IPR050679">
    <property type="entry name" value="Bact_HTH_transcr_reg"/>
</dbReference>
<dbReference type="SUPFAM" id="SSF64288">
    <property type="entry name" value="Chorismate lyase-like"/>
    <property type="match status" value="1"/>
</dbReference>
<dbReference type="AlphaFoldDB" id="A0A1H0XKT5"/>
<keyword evidence="1" id="KW-0805">Transcription regulation</keyword>
<dbReference type="PROSITE" id="PS50949">
    <property type="entry name" value="HTH_GNTR"/>
    <property type="match status" value="1"/>
</dbReference>
<dbReference type="EMBL" id="FNKK01000001">
    <property type="protein sequence ID" value="SDQ03226.1"/>
    <property type="molecule type" value="Genomic_DNA"/>
</dbReference>
<dbReference type="Pfam" id="PF00392">
    <property type="entry name" value="GntR"/>
    <property type="match status" value="1"/>
</dbReference>
<dbReference type="InterPro" id="IPR036390">
    <property type="entry name" value="WH_DNA-bd_sf"/>
</dbReference>
<dbReference type="InterPro" id="IPR036388">
    <property type="entry name" value="WH-like_DNA-bd_sf"/>
</dbReference>
<dbReference type="GO" id="GO:0045892">
    <property type="term" value="P:negative regulation of DNA-templated transcription"/>
    <property type="evidence" value="ECO:0007669"/>
    <property type="project" value="TreeGrafter"/>
</dbReference>
<dbReference type="PANTHER" id="PTHR44846:SF17">
    <property type="entry name" value="GNTR-FAMILY TRANSCRIPTIONAL REGULATOR"/>
    <property type="match status" value="1"/>
</dbReference>
<sequence length="254" mass="27987">MVNPRDPRTPYQQIADDLREKITRGVYGPGDRLPSYSELSRTWNVSVPTVQRALRTLKAEGLITGSTGKGLFVREQLPMMAVSASYLAPGPDGTWPTWKSEAAKRGMTGTQRLAYVGRVPVDDLPDDIAISGGEENVITRRRIMYLDGVPVQLADSIYPLSVAEGTPLAEPQPIPGGTPKLLAELGYQPWEYEEIVTARMPTPEEADQLQLADGVPVIRIMRTSTTADGRVVEVMVMTLAADRHQLHYRLPVHT</sequence>
<accession>A0A1H0XKT5</accession>
<dbReference type="Gene3D" id="3.40.1410.10">
    <property type="entry name" value="Chorismate lyase-like"/>
    <property type="match status" value="1"/>
</dbReference>
<feature type="domain" description="HTH gntR-type" evidence="4">
    <location>
        <begin position="8"/>
        <end position="76"/>
    </location>
</feature>
<dbReference type="InterPro" id="IPR011663">
    <property type="entry name" value="UTRA"/>
</dbReference>
<keyword evidence="2" id="KW-0238">DNA-binding</keyword>
<organism evidence="6 8">
    <name type="scientific">Thermostaphylospora chromogena</name>
    <dbReference type="NCBI Taxonomy" id="35622"/>
    <lineage>
        <taxon>Bacteria</taxon>
        <taxon>Bacillati</taxon>
        <taxon>Actinomycetota</taxon>
        <taxon>Actinomycetes</taxon>
        <taxon>Streptosporangiales</taxon>
        <taxon>Thermomonosporaceae</taxon>
        <taxon>Thermostaphylospora</taxon>
    </lineage>
</organism>
<protein>
    <submittedName>
        <fullName evidence="5">GntR family transcriptional regulator</fullName>
    </submittedName>
    <submittedName>
        <fullName evidence="6">Transcriptional regulator, GntR family</fullName>
    </submittedName>
</protein>
<evidence type="ECO:0000313" key="8">
    <source>
        <dbReference type="Proteomes" id="UP000217103"/>
    </source>
</evidence>
<evidence type="ECO:0000313" key="7">
    <source>
        <dbReference type="EMBL" id="SDQ03385.1"/>
    </source>
</evidence>
<dbReference type="GO" id="GO:0003677">
    <property type="term" value="F:DNA binding"/>
    <property type="evidence" value="ECO:0007669"/>
    <property type="project" value="UniProtKB-KW"/>
</dbReference>
<gene>
    <name evidence="5" type="ORF">SAMN04489764_0005</name>
    <name evidence="6" type="ORF">SAMN04489764_0027</name>
    <name evidence="7" type="ORF">SAMN04489764_0053</name>
</gene>
<dbReference type="Gene3D" id="1.10.10.10">
    <property type="entry name" value="Winged helix-like DNA-binding domain superfamily/Winged helix DNA-binding domain"/>
    <property type="match status" value="1"/>
</dbReference>
<dbReference type="RefSeq" id="WP_093256556.1">
    <property type="nucleotide sequence ID" value="NZ_FNKK01000001.1"/>
</dbReference>
<dbReference type="SMART" id="SM00866">
    <property type="entry name" value="UTRA"/>
    <property type="match status" value="1"/>
</dbReference>
<dbReference type="InterPro" id="IPR028978">
    <property type="entry name" value="Chorismate_lyase_/UTRA_dom_sf"/>
</dbReference>
<evidence type="ECO:0000256" key="3">
    <source>
        <dbReference type="ARBA" id="ARBA00023163"/>
    </source>
</evidence>
<dbReference type="EMBL" id="FNKK01000001">
    <property type="protein sequence ID" value="SDQ03133.1"/>
    <property type="molecule type" value="Genomic_DNA"/>
</dbReference>
<dbReference type="GO" id="GO:0003700">
    <property type="term" value="F:DNA-binding transcription factor activity"/>
    <property type="evidence" value="ECO:0007669"/>
    <property type="project" value="InterPro"/>
</dbReference>
<dbReference type="STRING" id="35622.SAMN04489764_0005"/>
<dbReference type="OrthoDB" id="3214900at2"/>
<dbReference type="Proteomes" id="UP000217103">
    <property type="component" value="Unassembled WGS sequence"/>
</dbReference>
<evidence type="ECO:0000313" key="6">
    <source>
        <dbReference type="EMBL" id="SDQ03226.1"/>
    </source>
</evidence>
<dbReference type="SMART" id="SM00345">
    <property type="entry name" value="HTH_GNTR"/>
    <property type="match status" value="1"/>
</dbReference>
<name>A0A1H0XKT5_9ACTN</name>
<dbReference type="PANTHER" id="PTHR44846">
    <property type="entry name" value="MANNOSYL-D-GLYCERATE TRANSPORT/METABOLISM SYSTEM REPRESSOR MNGR-RELATED"/>
    <property type="match status" value="1"/>
</dbReference>
<evidence type="ECO:0000259" key="4">
    <source>
        <dbReference type="PROSITE" id="PS50949"/>
    </source>
</evidence>
<dbReference type="SUPFAM" id="SSF46785">
    <property type="entry name" value="Winged helix' DNA-binding domain"/>
    <property type="match status" value="1"/>
</dbReference>
<dbReference type="Pfam" id="PF07702">
    <property type="entry name" value="UTRA"/>
    <property type="match status" value="1"/>
</dbReference>
<proteinExistence type="predicted"/>
<evidence type="ECO:0000313" key="5">
    <source>
        <dbReference type="EMBL" id="SDQ03133.1"/>
    </source>
</evidence>
<dbReference type="CDD" id="cd07377">
    <property type="entry name" value="WHTH_GntR"/>
    <property type="match status" value="1"/>
</dbReference>
<dbReference type="InterPro" id="IPR000524">
    <property type="entry name" value="Tscrpt_reg_HTH_GntR"/>
</dbReference>
<keyword evidence="3" id="KW-0804">Transcription</keyword>
<evidence type="ECO:0000256" key="1">
    <source>
        <dbReference type="ARBA" id="ARBA00023015"/>
    </source>
</evidence>